<keyword evidence="3" id="KW-1185">Reference proteome</keyword>
<name>A0A9P4U8R3_9PLEO</name>
<dbReference type="Proteomes" id="UP000799764">
    <property type="component" value="Unassembled WGS sequence"/>
</dbReference>
<proteinExistence type="predicted"/>
<keyword evidence="1" id="KW-0472">Membrane</keyword>
<gene>
    <name evidence="2" type="ORF">P171DRAFT_489038</name>
</gene>
<dbReference type="PANTHER" id="PTHR37544:SF3">
    <property type="entry name" value="SPRAY"/>
    <property type="match status" value="1"/>
</dbReference>
<organism evidence="2 3">
    <name type="scientific">Karstenula rhodostoma CBS 690.94</name>
    <dbReference type="NCBI Taxonomy" id="1392251"/>
    <lineage>
        <taxon>Eukaryota</taxon>
        <taxon>Fungi</taxon>
        <taxon>Dikarya</taxon>
        <taxon>Ascomycota</taxon>
        <taxon>Pezizomycotina</taxon>
        <taxon>Dothideomycetes</taxon>
        <taxon>Pleosporomycetidae</taxon>
        <taxon>Pleosporales</taxon>
        <taxon>Massarineae</taxon>
        <taxon>Didymosphaeriaceae</taxon>
        <taxon>Karstenula</taxon>
    </lineage>
</organism>
<evidence type="ECO:0000313" key="2">
    <source>
        <dbReference type="EMBL" id="KAF2440317.1"/>
    </source>
</evidence>
<accession>A0A9P4U8R3</accession>
<dbReference type="InterPro" id="IPR021840">
    <property type="entry name" value="DUF3433"/>
</dbReference>
<evidence type="ECO:0000313" key="3">
    <source>
        <dbReference type="Proteomes" id="UP000799764"/>
    </source>
</evidence>
<dbReference type="PANTHER" id="PTHR37544">
    <property type="entry name" value="SPRAY-RELATED"/>
    <property type="match status" value="1"/>
</dbReference>
<evidence type="ECO:0000256" key="1">
    <source>
        <dbReference type="SAM" id="Phobius"/>
    </source>
</evidence>
<protein>
    <submittedName>
        <fullName evidence="2">Uncharacterized protein</fullName>
    </submittedName>
</protein>
<feature type="transmembrane region" description="Helical" evidence="1">
    <location>
        <begin position="69"/>
        <end position="86"/>
    </location>
</feature>
<reference evidence="2" key="1">
    <citation type="journal article" date="2020" name="Stud. Mycol.">
        <title>101 Dothideomycetes genomes: a test case for predicting lifestyles and emergence of pathogens.</title>
        <authorList>
            <person name="Haridas S."/>
            <person name="Albert R."/>
            <person name="Binder M."/>
            <person name="Bloem J."/>
            <person name="Labutti K."/>
            <person name="Salamov A."/>
            <person name="Andreopoulos B."/>
            <person name="Baker S."/>
            <person name="Barry K."/>
            <person name="Bills G."/>
            <person name="Bluhm B."/>
            <person name="Cannon C."/>
            <person name="Castanera R."/>
            <person name="Culley D."/>
            <person name="Daum C."/>
            <person name="Ezra D."/>
            <person name="Gonzalez J."/>
            <person name="Henrissat B."/>
            <person name="Kuo A."/>
            <person name="Liang C."/>
            <person name="Lipzen A."/>
            <person name="Lutzoni F."/>
            <person name="Magnuson J."/>
            <person name="Mondo S."/>
            <person name="Nolan M."/>
            <person name="Ohm R."/>
            <person name="Pangilinan J."/>
            <person name="Park H.-J."/>
            <person name="Ramirez L."/>
            <person name="Alfaro M."/>
            <person name="Sun H."/>
            <person name="Tritt A."/>
            <person name="Yoshinaga Y."/>
            <person name="Zwiers L.-H."/>
            <person name="Turgeon B."/>
            <person name="Goodwin S."/>
            <person name="Spatafora J."/>
            <person name="Crous P."/>
            <person name="Grigoriev I."/>
        </authorList>
    </citation>
    <scope>NUCLEOTIDE SEQUENCE</scope>
    <source>
        <strain evidence="2">CBS 690.94</strain>
    </source>
</reference>
<comment type="caution">
    <text evidence="2">The sequence shown here is derived from an EMBL/GenBank/DDBJ whole genome shotgun (WGS) entry which is preliminary data.</text>
</comment>
<feature type="transmembrane region" description="Helical" evidence="1">
    <location>
        <begin position="136"/>
        <end position="158"/>
    </location>
</feature>
<feature type="transmembrane region" description="Helical" evidence="1">
    <location>
        <begin position="170"/>
        <end position="194"/>
    </location>
</feature>
<dbReference type="Pfam" id="PF11915">
    <property type="entry name" value="DUF3433"/>
    <property type="match status" value="1"/>
</dbReference>
<dbReference type="OrthoDB" id="5428901at2759"/>
<sequence length="263" mass="28839">MVGLANHTCHGISNDVQVIVELREILEQLFETFPVFDDPFELHEPNFSISSEPAGAFVRGRLAFIDSQSFGVFFMTVVGMAIKLYWGEIEKHLRSTAPYIAMASDRGATADHSVLVRMPSHPVVGLAYGSSWRQPLLGFVTVNAALSEVLVITLNTVPFSTSTAYVAFELSVYISAGILALMIAAVPLVIVWGLRRRRKAVGNPPGCIAQVLALVDDELRSSFGDLKELDSTQRDRVVQSWKCRYSLVGRGHGDRNIVARCSG</sequence>
<dbReference type="EMBL" id="MU001507">
    <property type="protein sequence ID" value="KAF2440317.1"/>
    <property type="molecule type" value="Genomic_DNA"/>
</dbReference>
<keyword evidence="1" id="KW-0812">Transmembrane</keyword>
<keyword evidence="1" id="KW-1133">Transmembrane helix</keyword>
<dbReference type="AlphaFoldDB" id="A0A9P4U8R3"/>